<reference evidence="9" key="1">
    <citation type="submission" date="2013-03" db="EMBL/GenBank/DDBJ databases">
        <title>The Genome Sequence of Anopheles christyi ACHKN1017.</title>
        <authorList>
            <consortium name="The Broad Institute Genomics Platform"/>
            <person name="Neafsey D.E."/>
            <person name="Besansky N."/>
            <person name="Walker B."/>
            <person name="Young S.K."/>
            <person name="Zeng Q."/>
            <person name="Gargeya S."/>
            <person name="Fitzgerald M."/>
            <person name="Haas B."/>
            <person name="Abouelleil A."/>
            <person name="Allen A.W."/>
            <person name="Alvarado L."/>
            <person name="Arachchi H.M."/>
            <person name="Berlin A.M."/>
            <person name="Chapman S.B."/>
            <person name="Gainer-Dewar J."/>
            <person name="Goldberg J."/>
            <person name="Griggs A."/>
            <person name="Gujja S."/>
            <person name="Hansen M."/>
            <person name="Howarth C."/>
            <person name="Imamovic A."/>
            <person name="Ireland A."/>
            <person name="Larimer J."/>
            <person name="McCowan C."/>
            <person name="Murphy C."/>
            <person name="Pearson M."/>
            <person name="Poon T.W."/>
            <person name="Priest M."/>
            <person name="Roberts A."/>
            <person name="Saif S."/>
            <person name="Shea T."/>
            <person name="Sisk P."/>
            <person name="Sykes S."/>
            <person name="Wortman J."/>
            <person name="Nusbaum C."/>
            <person name="Birren B."/>
        </authorList>
    </citation>
    <scope>NUCLEOTIDE SEQUENCE [LARGE SCALE GENOMIC DNA]</scope>
    <source>
        <strain evidence="9">ACHKN1017</strain>
    </source>
</reference>
<evidence type="ECO:0000259" key="7">
    <source>
        <dbReference type="PROSITE" id="PS51910"/>
    </source>
</evidence>
<evidence type="ECO:0000256" key="4">
    <source>
        <dbReference type="RuleBase" id="RU000489"/>
    </source>
</evidence>
<evidence type="ECO:0000256" key="3">
    <source>
        <dbReference type="ARBA" id="ARBA00023295"/>
    </source>
</evidence>
<dbReference type="AlphaFoldDB" id="A0A182K1R1"/>
<keyword evidence="3 4" id="KW-0326">Glycosidase</keyword>
<dbReference type="SUPFAM" id="SSF54556">
    <property type="entry name" value="Chitinase insertion domain"/>
    <property type="match status" value="1"/>
</dbReference>
<dbReference type="GO" id="GO:0008061">
    <property type="term" value="F:chitin binding"/>
    <property type="evidence" value="ECO:0007669"/>
    <property type="project" value="InterPro"/>
</dbReference>
<dbReference type="PROSITE" id="PS01095">
    <property type="entry name" value="GH18_1"/>
    <property type="match status" value="1"/>
</dbReference>
<dbReference type="Gene3D" id="3.20.20.80">
    <property type="entry name" value="Glycosidases"/>
    <property type="match status" value="1"/>
</dbReference>
<feature type="domain" description="GH18" evidence="7">
    <location>
        <begin position="2"/>
        <end position="366"/>
    </location>
</feature>
<keyword evidence="9" id="KW-1185">Reference proteome</keyword>
<dbReference type="FunFam" id="3.10.50.10:FF:000008">
    <property type="entry name" value="Chitinase 11"/>
    <property type="match status" value="1"/>
</dbReference>
<keyword evidence="1" id="KW-0732">Signal</keyword>
<protein>
    <recommendedName>
        <fullName evidence="7">GH18 domain-containing protein</fullName>
    </recommendedName>
</protein>
<dbReference type="PROSITE" id="PS51910">
    <property type="entry name" value="GH18_2"/>
    <property type="match status" value="1"/>
</dbReference>
<feature type="compositionally biased region" description="Polar residues" evidence="6">
    <location>
        <begin position="371"/>
        <end position="389"/>
    </location>
</feature>
<dbReference type="GO" id="GO:0005975">
    <property type="term" value="P:carbohydrate metabolic process"/>
    <property type="evidence" value="ECO:0007669"/>
    <property type="project" value="InterPro"/>
</dbReference>
<evidence type="ECO:0000256" key="1">
    <source>
        <dbReference type="ARBA" id="ARBA00022729"/>
    </source>
</evidence>
<reference evidence="8" key="2">
    <citation type="submission" date="2020-05" db="UniProtKB">
        <authorList>
            <consortium name="EnsemblMetazoa"/>
        </authorList>
    </citation>
    <scope>IDENTIFICATION</scope>
    <source>
        <strain evidence="8">ACHKN1017</strain>
    </source>
</reference>
<dbReference type="FunFam" id="3.20.20.80:FF:000149">
    <property type="entry name" value="Chitinase, putative"/>
    <property type="match status" value="1"/>
</dbReference>
<proteinExistence type="inferred from homology"/>
<dbReference type="Pfam" id="PF00704">
    <property type="entry name" value="Glyco_hydro_18"/>
    <property type="match status" value="1"/>
</dbReference>
<dbReference type="InterPro" id="IPR017853">
    <property type="entry name" value="GH"/>
</dbReference>
<dbReference type="STRING" id="43041.A0A182K1R1"/>
<accession>A0A182K1R1</accession>
<keyword evidence="2 4" id="KW-0378">Hydrolase</keyword>
<dbReference type="Gene3D" id="3.10.50.10">
    <property type="match status" value="1"/>
</dbReference>
<organism evidence="8 9">
    <name type="scientific">Anopheles christyi</name>
    <dbReference type="NCBI Taxonomy" id="43041"/>
    <lineage>
        <taxon>Eukaryota</taxon>
        <taxon>Metazoa</taxon>
        <taxon>Ecdysozoa</taxon>
        <taxon>Arthropoda</taxon>
        <taxon>Hexapoda</taxon>
        <taxon>Insecta</taxon>
        <taxon>Pterygota</taxon>
        <taxon>Neoptera</taxon>
        <taxon>Endopterygota</taxon>
        <taxon>Diptera</taxon>
        <taxon>Nematocera</taxon>
        <taxon>Culicoidea</taxon>
        <taxon>Culicidae</taxon>
        <taxon>Anophelinae</taxon>
        <taxon>Anopheles</taxon>
    </lineage>
</organism>
<name>A0A182K1R1_9DIPT</name>
<evidence type="ECO:0000313" key="8">
    <source>
        <dbReference type="EnsemblMetazoa" id="ACHR004695-PA"/>
    </source>
</evidence>
<dbReference type="PANTHER" id="PTHR11177">
    <property type="entry name" value="CHITINASE"/>
    <property type="match status" value="1"/>
</dbReference>
<dbReference type="EnsemblMetazoa" id="ACHR004695-RA">
    <property type="protein sequence ID" value="ACHR004695-PA"/>
    <property type="gene ID" value="ACHR004695"/>
</dbReference>
<dbReference type="SUPFAM" id="SSF51445">
    <property type="entry name" value="(Trans)glycosidases"/>
    <property type="match status" value="1"/>
</dbReference>
<comment type="similarity">
    <text evidence="5">Belongs to the glycosyl hydrolase 18 family.</text>
</comment>
<dbReference type="InterPro" id="IPR050314">
    <property type="entry name" value="Glycosyl_Hydrlase_18"/>
</dbReference>
<dbReference type="VEuPathDB" id="VectorBase:ACHR004695"/>
<dbReference type="Proteomes" id="UP000075881">
    <property type="component" value="Unassembled WGS sequence"/>
</dbReference>
<dbReference type="GO" id="GO:0005576">
    <property type="term" value="C:extracellular region"/>
    <property type="evidence" value="ECO:0007669"/>
    <property type="project" value="TreeGrafter"/>
</dbReference>
<evidence type="ECO:0000313" key="9">
    <source>
        <dbReference type="Proteomes" id="UP000075881"/>
    </source>
</evidence>
<dbReference type="InterPro" id="IPR001579">
    <property type="entry name" value="Glyco_hydro_18_chit_AS"/>
</dbReference>
<dbReference type="InterPro" id="IPR011583">
    <property type="entry name" value="Chitinase_II/V-like_cat"/>
</dbReference>
<feature type="region of interest" description="Disordered" evidence="6">
    <location>
        <begin position="371"/>
        <end position="395"/>
    </location>
</feature>
<dbReference type="GO" id="GO:0006032">
    <property type="term" value="P:chitin catabolic process"/>
    <property type="evidence" value="ECO:0007669"/>
    <property type="project" value="UniProtKB-ARBA"/>
</dbReference>
<evidence type="ECO:0000256" key="5">
    <source>
        <dbReference type="RuleBase" id="RU004453"/>
    </source>
</evidence>
<dbReference type="GO" id="GO:0004568">
    <property type="term" value="F:chitinase activity"/>
    <property type="evidence" value="ECO:0007669"/>
    <property type="project" value="UniProtKB-ARBA"/>
</dbReference>
<dbReference type="InterPro" id="IPR029070">
    <property type="entry name" value="Chitinase_insertion_sf"/>
</dbReference>
<sequence length="458" mass="50721">PYRVVCYLAGWSNYREGSGSFNISYIVPDHCTHLVYAFAGLTIGGGIDSLDYYNDINVNKGFARIVALKEENPCLKVLLAIGGWNEGSEKYSLLAERESTRDAFADQTLRFLVHYGFDGLDLDWEFPTMRGGLPEDRENFVLLVQALRNRFAPRKKLLTAAITGSKYIMQIGYDLPKLCEELDFINLMNYDYSKSDKATLDAPLYGDSSTDGTIDTTIAYISKSGCPMDKFSLGITTHAKTYTVEPGRLMAPGIKAVGPGAPGPYTRSAGSLGYNEVCELLKPNRTAPSQWVVKSLAQIAVKYAYLNDQWMTFDGIETISTKVRYAMDKKLGGIMLWTIDSDDFQGDCHNEAYPLLQTVLRVLGYVKKTGHGSSVTATTPGSKKTSSAASPEREYEQQVLVVKGNPSEEKLNEEIRKAIRALLGPEQGDQVQIRELKNEEELRRVAPGARPIGVRLVP</sequence>
<evidence type="ECO:0000256" key="6">
    <source>
        <dbReference type="SAM" id="MobiDB-lite"/>
    </source>
</evidence>
<evidence type="ECO:0000256" key="2">
    <source>
        <dbReference type="ARBA" id="ARBA00022801"/>
    </source>
</evidence>
<dbReference type="InterPro" id="IPR001223">
    <property type="entry name" value="Glyco_hydro18_cat"/>
</dbReference>
<dbReference type="PANTHER" id="PTHR11177:SF403">
    <property type="entry name" value="CHITINASE 2-RELATED"/>
    <property type="match status" value="1"/>
</dbReference>
<dbReference type="SMART" id="SM00636">
    <property type="entry name" value="Glyco_18"/>
    <property type="match status" value="1"/>
</dbReference>